<dbReference type="EMBL" id="HBUE01238654">
    <property type="protein sequence ID" value="CAG6548250.1"/>
    <property type="molecule type" value="Transcribed_RNA"/>
</dbReference>
<proteinExistence type="predicted"/>
<protein>
    <submittedName>
        <fullName evidence="1">(northern house mosquito) hypothetical protein</fullName>
    </submittedName>
</protein>
<dbReference type="AlphaFoldDB" id="A0A8D8I5W8"/>
<reference evidence="1" key="1">
    <citation type="submission" date="2021-05" db="EMBL/GenBank/DDBJ databases">
        <authorList>
            <person name="Alioto T."/>
            <person name="Alioto T."/>
            <person name="Gomez Garrido J."/>
        </authorList>
    </citation>
    <scope>NUCLEOTIDE SEQUENCE</scope>
</reference>
<organism evidence="1">
    <name type="scientific">Culex pipiens</name>
    <name type="common">House mosquito</name>
    <dbReference type="NCBI Taxonomy" id="7175"/>
    <lineage>
        <taxon>Eukaryota</taxon>
        <taxon>Metazoa</taxon>
        <taxon>Ecdysozoa</taxon>
        <taxon>Arthropoda</taxon>
        <taxon>Hexapoda</taxon>
        <taxon>Insecta</taxon>
        <taxon>Pterygota</taxon>
        <taxon>Neoptera</taxon>
        <taxon>Endopterygota</taxon>
        <taxon>Diptera</taxon>
        <taxon>Nematocera</taxon>
        <taxon>Culicoidea</taxon>
        <taxon>Culicidae</taxon>
        <taxon>Culicinae</taxon>
        <taxon>Culicini</taxon>
        <taxon>Culex</taxon>
        <taxon>Culex</taxon>
    </lineage>
</organism>
<accession>A0A8D8I5W8</accession>
<dbReference type="EMBL" id="HBUE01345625">
    <property type="protein sequence ID" value="CAG6600468.1"/>
    <property type="molecule type" value="Transcribed_RNA"/>
</dbReference>
<evidence type="ECO:0000313" key="1">
    <source>
        <dbReference type="EMBL" id="CAG6548250.1"/>
    </source>
</evidence>
<name>A0A8D8I5W8_CULPI</name>
<sequence length="110" mass="12207">MMLRSPTQILIRLRTGADLRSVRRRTSIVKSDAGWSSRRSVPIRLPTVPVDIRCQSETAERNLRLISSLISAGAARPFPKPVLLRNTFCILEQAVSGKCRAQAPKEVGLL</sequence>